<evidence type="ECO:0000313" key="1">
    <source>
        <dbReference type="EMBL" id="RCR68199.1"/>
    </source>
</evidence>
<comment type="caution">
    <text evidence="1">The sequence shown here is derived from an EMBL/GenBank/DDBJ whole genome shotgun (WGS) entry which is preliminary data.</text>
</comment>
<accession>A0A368JKK4</accession>
<name>A0A368JKK4_9BACT</name>
<dbReference type="EMBL" id="QOWE01000014">
    <property type="protein sequence ID" value="RCR68199.1"/>
    <property type="molecule type" value="Genomic_DNA"/>
</dbReference>
<sequence>MQSYDTLVEALDDLTKKGYTHDFNIADDCLICHTPNVQLRPEQFHIVDVFRFEGMSNPDDSSILYAIESTDGMKGTLVSAYGAYADEVSNEMMEKLKIH</sequence>
<protein>
    <submittedName>
        <fullName evidence="1">Phosphoribosylpyrophosphate synthetase</fullName>
    </submittedName>
</protein>
<dbReference type="OrthoDB" id="8418771at2"/>
<organism evidence="1 2">
    <name type="scientific">Larkinella punicea</name>
    <dbReference type="NCBI Taxonomy" id="2315727"/>
    <lineage>
        <taxon>Bacteria</taxon>
        <taxon>Pseudomonadati</taxon>
        <taxon>Bacteroidota</taxon>
        <taxon>Cytophagia</taxon>
        <taxon>Cytophagales</taxon>
        <taxon>Spirosomataceae</taxon>
        <taxon>Larkinella</taxon>
    </lineage>
</organism>
<proteinExistence type="predicted"/>
<dbReference type="AlphaFoldDB" id="A0A368JKK4"/>
<reference evidence="1 2" key="1">
    <citation type="submission" date="2018-07" db="EMBL/GenBank/DDBJ databases">
        <title>Genome analysis of Larkinella rosea.</title>
        <authorList>
            <person name="Zhou Z."/>
            <person name="Wang G."/>
        </authorList>
    </citation>
    <scope>NUCLEOTIDE SEQUENCE [LARGE SCALE GENOMIC DNA]</scope>
    <source>
        <strain evidence="2">zzj9</strain>
    </source>
</reference>
<dbReference type="Proteomes" id="UP000253383">
    <property type="component" value="Unassembled WGS sequence"/>
</dbReference>
<evidence type="ECO:0000313" key="2">
    <source>
        <dbReference type="Proteomes" id="UP000253383"/>
    </source>
</evidence>
<dbReference type="RefSeq" id="WP_114407330.1">
    <property type="nucleotide sequence ID" value="NZ_QOWE01000014.1"/>
</dbReference>
<keyword evidence="2" id="KW-1185">Reference proteome</keyword>
<gene>
    <name evidence="1" type="ORF">DUE52_17495</name>
</gene>